<sequence length="138" mass="15254">MTRLQTLKLIQIALALPAYTVPASTTFVFTLWSVIAFLIAVFTSEPITGGWWVLLVLILALYSQWACWSIFADALEDAPTVRYLPLLLLGVVLSVLLGLSSWFLFHTALIWVMCGTQGIAAGVLLVINWVRKRGMGND</sequence>
<reference evidence="2 3" key="1">
    <citation type="submission" date="2019-09" db="EMBL/GenBank/DDBJ databases">
        <authorList>
            <person name="Chandra G."/>
            <person name="Truman W A."/>
        </authorList>
    </citation>
    <scope>NUCLEOTIDE SEQUENCE [LARGE SCALE GENOMIC DNA]</scope>
    <source>
        <strain evidence="2">PS896</strain>
    </source>
</reference>
<keyword evidence="1" id="KW-0812">Transmembrane</keyword>
<gene>
    <name evidence="2" type="ORF">PS896_03660</name>
</gene>
<evidence type="ECO:0000313" key="2">
    <source>
        <dbReference type="EMBL" id="VVP17479.1"/>
    </source>
</evidence>
<accession>A0A5E7LUZ5</accession>
<dbReference type="RefSeq" id="WP_150648010.1">
    <property type="nucleotide sequence ID" value="NZ_CABVIN010000005.1"/>
</dbReference>
<organism evidence="2 3">
    <name type="scientific">Pseudomonas fluorescens</name>
    <dbReference type="NCBI Taxonomy" id="294"/>
    <lineage>
        <taxon>Bacteria</taxon>
        <taxon>Pseudomonadati</taxon>
        <taxon>Pseudomonadota</taxon>
        <taxon>Gammaproteobacteria</taxon>
        <taxon>Pseudomonadales</taxon>
        <taxon>Pseudomonadaceae</taxon>
        <taxon>Pseudomonas</taxon>
    </lineage>
</organism>
<feature type="transmembrane region" description="Helical" evidence="1">
    <location>
        <begin position="109"/>
        <end position="130"/>
    </location>
</feature>
<evidence type="ECO:0000256" key="1">
    <source>
        <dbReference type="SAM" id="Phobius"/>
    </source>
</evidence>
<evidence type="ECO:0008006" key="4">
    <source>
        <dbReference type="Google" id="ProtNLM"/>
    </source>
</evidence>
<evidence type="ECO:0000313" key="3">
    <source>
        <dbReference type="Proteomes" id="UP000377224"/>
    </source>
</evidence>
<proteinExistence type="predicted"/>
<dbReference type="AlphaFoldDB" id="A0A5E7LUZ5"/>
<feature type="transmembrane region" description="Helical" evidence="1">
    <location>
        <begin position="12"/>
        <end position="39"/>
    </location>
</feature>
<keyword evidence="1" id="KW-0472">Membrane</keyword>
<protein>
    <recommendedName>
        <fullName evidence="4">Transmembrane protein</fullName>
    </recommendedName>
</protein>
<keyword evidence="1" id="KW-1133">Transmembrane helix</keyword>
<dbReference type="EMBL" id="CABVIN010000005">
    <property type="protein sequence ID" value="VVP17479.1"/>
    <property type="molecule type" value="Genomic_DNA"/>
</dbReference>
<feature type="transmembrane region" description="Helical" evidence="1">
    <location>
        <begin position="51"/>
        <end position="71"/>
    </location>
</feature>
<name>A0A5E7LUZ5_PSEFL</name>
<feature type="transmembrane region" description="Helical" evidence="1">
    <location>
        <begin position="83"/>
        <end position="103"/>
    </location>
</feature>
<dbReference type="Proteomes" id="UP000377224">
    <property type="component" value="Unassembled WGS sequence"/>
</dbReference>